<dbReference type="OrthoDB" id="9959216at2"/>
<reference evidence="1 2" key="1">
    <citation type="submission" date="2018-06" db="EMBL/GenBank/DDBJ databases">
        <title>Genomic Encyclopedia of Archaeal and Bacterial Type Strains, Phase II (KMG-II): from individual species to whole genera.</title>
        <authorList>
            <person name="Goeker M."/>
        </authorList>
    </citation>
    <scope>NUCLEOTIDE SEQUENCE [LARGE SCALE GENOMIC DNA]</scope>
    <source>
        <strain evidence="1 2">DSM 23857</strain>
    </source>
</reference>
<sequence>MGLVNILEVFNTSLGIIAIMEFPIDVFPRINLELEETKRNLWIKIIGIAFEKPKEFLDLNVFACQVELLNEHLLKSGDVLTIIDK</sequence>
<keyword evidence="2" id="KW-1185">Reference proteome</keyword>
<accession>A0A327QE86</accession>
<proteinExistence type="predicted"/>
<organism evidence="1 2">
    <name type="scientific">Chitinophaga skermanii</name>
    <dbReference type="NCBI Taxonomy" id="331697"/>
    <lineage>
        <taxon>Bacteria</taxon>
        <taxon>Pseudomonadati</taxon>
        <taxon>Bacteroidota</taxon>
        <taxon>Chitinophagia</taxon>
        <taxon>Chitinophagales</taxon>
        <taxon>Chitinophagaceae</taxon>
        <taxon>Chitinophaga</taxon>
    </lineage>
</organism>
<protein>
    <submittedName>
        <fullName evidence="1">Uncharacterized protein</fullName>
    </submittedName>
</protein>
<dbReference type="EMBL" id="QLLL01000006">
    <property type="protein sequence ID" value="RAJ02325.1"/>
    <property type="molecule type" value="Genomic_DNA"/>
</dbReference>
<evidence type="ECO:0000313" key="1">
    <source>
        <dbReference type="EMBL" id="RAJ02325.1"/>
    </source>
</evidence>
<dbReference type="AlphaFoldDB" id="A0A327QE86"/>
<gene>
    <name evidence="1" type="ORF">LX64_03336</name>
</gene>
<dbReference type="RefSeq" id="WP_111598772.1">
    <property type="nucleotide sequence ID" value="NZ_QLLL01000006.1"/>
</dbReference>
<comment type="caution">
    <text evidence="1">The sequence shown here is derived from an EMBL/GenBank/DDBJ whole genome shotgun (WGS) entry which is preliminary data.</text>
</comment>
<evidence type="ECO:0000313" key="2">
    <source>
        <dbReference type="Proteomes" id="UP000249547"/>
    </source>
</evidence>
<dbReference type="Proteomes" id="UP000249547">
    <property type="component" value="Unassembled WGS sequence"/>
</dbReference>
<name>A0A327QE86_9BACT</name>